<protein>
    <recommendedName>
        <fullName evidence="5 12">Cytidine deaminase</fullName>
        <ecNumber evidence="4 12">3.5.4.5</ecNumber>
    </recommendedName>
    <alternativeName>
        <fullName evidence="9 12">Cytidine aminohydrolase</fullName>
    </alternativeName>
</protein>
<keyword evidence="8 12" id="KW-0862">Zinc</keyword>
<dbReference type="RefSeq" id="WP_377316627.1">
    <property type="nucleotide sequence ID" value="NZ_JBHUIY010000021.1"/>
</dbReference>
<dbReference type="Pfam" id="PF00383">
    <property type="entry name" value="dCMP_cyt_deam_1"/>
    <property type="match status" value="1"/>
</dbReference>
<evidence type="ECO:0000256" key="8">
    <source>
        <dbReference type="ARBA" id="ARBA00022833"/>
    </source>
</evidence>
<comment type="catalytic activity">
    <reaction evidence="11 12">
        <text>cytidine + H2O + H(+) = uridine + NH4(+)</text>
        <dbReference type="Rhea" id="RHEA:16069"/>
        <dbReference type="ChEBI" id="CHEBI:15377"/>
        <dbReference type="ChEBI" id="CHEBI:15378"/>
        <dbReference type="ChEBI" id="CHEBI:16704"/>
        <dbReference type="ChEBI" id="CHEBI:17562"/>
        <dbReference type="ChEBI" id="CHEBI:28938"/>
        <dbReference type="EC" id="3.5.4.5"/>
    </reaction>
</comment>
<dbReference type="Gene3D" id="3.40.140.10">
    <property type="entry name" value="Cytidine Deaminase, domain 2"/>
    <property type="match status" value="1"/>
</dbReference>
<name>A0ABW5CAZ6_9PROT</name>
<comment type="function">
    <text evidence="2 12">This enzyme scavenges exogenous and endogenous cytidine and 2'-deoxycytidine for UMP synthesis.</text>
</comment>
<dbReference type="SUPFAM" id="SSF53927">
    <property type="entry name" value="Cytidine deaminase-like"/>
    <property type="match status" value="1"/>
</dbReference>
<dbReference type="PANTHER" id="PTHR11644:SF2">
    <property type="entry name" value="CYTIDINE DEAMINASE"/>
    <property type="match status" value="1"/>
</dbReference>
<evidence type="ECO:0000256" key="5">
    <source>
        <dbReference type="ARBA" id="ARBA00018266"/>
    </source>
</evidence>
<organism evidence="14 15">
    <name type="scientific">Phaeospirillum tilakii</name>
    <dbReference type="NCBI Taxonomy" id="741673"/>
    <lineage>
        <taxon>Bacteria</taxon>
        <taxon>Pseudomonadati</taxon>
        <taxon>Pseudomonadota</taxon>
        <taxon>Alphaproteobacteria</taxon>
        <taxon>Rhodospirillales</taxon>
        <taxon>Rhodospirillaceae</taxon>
        <taxon>Phaeospirillum</taxon>
    </lineage>
</organism>
<comment type="catalytic activity">
    <reaction evidence="10 12">
        <text>2'-deoxycytidine + H2O + H(+) = 2'-deoxyuridine + NH4(+)</text>
        <dbReference type="Rhea" id="RHEA:13433"/>
        <dbReference type="ChEBI" id="CHEBI:15377"/>
        <dbReference type="ChEBI" id="CHEBI:15378"/>
        <dbReference type="ChEBI" id="CHEBI:15698"/>
        <dbReference type="ChEBI" id="CHEBI:16450"/>
        <dbReference type="ChEBI" id="CHEBI:28938"/>
        <dbReference type="EC" id="3.5.4.5"/>
    </reaction>
</comment>
<evidence type="ECO:0000313" key="15">
    <source>
        <dbReference type="Proteomes" id="UP001597296"/>
    </source>
</evidence>
<comment type="caution">
    <text evidence="14">The sequence shown here is derived from an EMBL/GenBank/DDBJ whole genome shotgun (WGS) entry which is preliminary data.</text>
</comment>
<dbReference type="PROSITE" id="PS51747">
    <property type="entry name" value="CYT_DCMP_DEAMINASES_2"/>
    <property type="match status" value="1"/>
</dbReference>
<dbReference type="InterPro" id="IPR006262">
    <property type="entry name" value="Cyt_deam_tetra"/>
</dbReference>
<dbReference type="PANTHER" id="PTHR11644">
    <property type="entry name" value="CYTIDINE DEAMINASE"/>
    <property type="match status" value="1"/>
</dbReference>
<dbReference type="GO" id="GO:0004126">
    <property type="term" value="F:cytidine deaminase activity"/>
    <property type="evidence" value="ECO:0007669"/>
    <property type="project" value="UniProtKB-EC"/>
</dbReference>
<dbReference type="InterPro" id="IPR002125">
    <property type="entry name" value="CMP_dCMP_dom"/>
</dbReference>
<dbReference type="InterPro" id="IPR016192">
    <property type="entry name" value="APOBEC/CMP_deaminase_Zn-bd"/>
</dbReference>
<keyword evidence="6 12" id="KW-0479">Metal-binding</keyword>
<dbReference type="NCBIfam" id="TIGR01354">
    <property type="entry name" value="cyt_deam_tetra"/>
    <property type="match status" value="1"/>
</dbReference>
<evidence type="ECO:0000256" key="2">
    <source>
        <dbReference type="ARBA" id="ARBA00003949"/>
    </source>
</evidence>
<dbReference type="CDD" id="cd01283">
    <property type="entry name" value="cytidine_deaminase"/>
    <property type="match status" value="1"/>
</dbReference>
<evidence type="ECO:0000256" key="12">
    <source>
        <dbReference type="RuleBase" id="RU364006"/>
    </source>
</evidence>
<proteinExistence type="inferred from homology"/>
<evidence type="ECO:0000256" key="9">
    <source>
        <dbReference type="ARBA" id="ARBA00032005"/>
    </source>
</evidence>
<comment type="similarity">
    <text evidence="3 12">Belongs to the cytidine and deoxycytidylate deaminase family.</text>
</comment>
<dbReference type="InterPro" id="IPR050202">
    <property type="entry name" value="Cyt/Deoxycyt_deaminase"/>
</dbReference>
<evidence type="ECO:0000256" key="11">
    <source>
        <dbReference type="ARBA" id="ARBA00049558"/>
    </source>
</evidence>
<keyword evidence="15" id="KW-1185">Reference proteome</keyword>
<evidence type="ECO:0000256" key="3">
    <source>
        <dbReference type="ARBA" id="ARBA00006576"/>
    </source>
</evidence>
<dbReference type="NCBIfam" id="NF004064">
    <property type="entry name" value="PRK05578.1"/>
    <property type="match status" value="1"/>
</dbReference>
<dbReference type="Proteomes" id="UP001597296">
    <property type="component" value="Unassembled WGS sequence"/>
</dbReference>
<evidence type="ECO:0000256" key="10">
    <source>
        <dbReference type="ARBA" id="ARBA00049252"/>
    </source>
</evidence>
<evidence type="ECO:0000259" key="13">
    <source>
        <dbReference type="PROSITE" id="PS51747"/>
    </source>
</evidence>
<accession>A0ABW5CAZ6</accession>
<evidence type="ECO:0000256" key="1">
    <source>
        <dbReference type="ARBA" id="ARBA00001947"/>
    </source>
</evidence>
<dbReference type="EC" id="3.5.4.5" evidence="4 12"/>
<sequence length="134" mass="14070">MDLRRLIEAARAAQGNAYAPYSGFAVGAAIEDENGRIHRGANVENAAYPLGHCAESNAIGAMVVAGGRTIRRILILGGAAACPPCGGCRQRIREFADAETRILLVAGDGGVSDYRIDDLLPDSFGPDLFRPTQG</sequence>
<feature type="domain" description="CMP/dCMP-type deaminase" evidence="13">
    <location>
        <begin position="1"/>
        <end position="127"/>
    </location>
</feature>
<gene>
    <name evidence="14" type="primary">cdd</name>
    <name evidence="14" type="ORF">ACFSNB_11470</name>
</gene>
<reference evidence="15" key="1">
    <citation type="journal article" date="2019" name="Int. J. Syst. Evol. Microbiol.">
        <title>The Global Catalogue of Microorganisms (GCM) 10K type strain sequencing project: providing services to taxonomists for standard genome sequencing and annotation.</title>
        <authorList>
            <consortium name="The Broad Institute Genomics Platform"/>
            <consortium name="The Broad Institute Genome Sequencing Center for Infectious Disease"/>
            <person name="Wu L."/>
            <person name="Ma J."/>
        </authorList>
    </citation>
    <scope>NUCLEOTIDE SEQUENCE [LARGE SCALE GENOMIC DNA]</scope>
    <source>
        <strain evidence="15">KCTC 15012</strain>
    </source>
</reference>
<dbReference type="PROSITE" id="PS00903">
    <property type="entry name" value="CYT_DCMP_DEAMINASES_1"/>
    <property type="match status" value="1"/>
</dbReference>
<dbReference type="InterPro" id="IPR016193">
    <property type="entry name" value="Cytidine_deaminase-like"/>
</dbReference>
<evidence type="ECO:0000256" key="4">
    <source>
        <dbReference type="ARBA" id="ARBA00012783"/>
    </source>
</evidence>
<evidence type="ECO:0000313" key="14">
    <source>
        <dbReference type="EMBL" id="MFD2234425.1"/>
    </source>
</evidence>
<evidence type="ECO:0000256" key="6">
    <source>
        <dbReference type="ARBA" id="ARBA00022723"/>
    </source>
</evidence>
<dbReference type="EMBL" id="JBHUIY010000021">
    <property type="protein sequence ID" value="MFD2234425.1"/>
    <property type="molecule type" value="Genomic_DNA"/>
</dbReference>
<evidence type="ECO:0000256" key="7">
    <source>
        <dbReference type="ARBA" id="ARBA00022801"/>
    </source>
</evidence>
<keyword evidence="7 12" id="KW-0378">Hydrolase</keyword>
<comment type="cofactor">
    <cofactor evidence="1 12">
        <name>Zn(2+)</name>
        <dbReference type="ChEBI" id="CHEBI:29105"/>
    </cofactor>
</comment>